<dbReference type="InterPro" id="IPR035906">
    <property type="entry name" value="MetI-like_sf"/>
</dbReference>
<keyword evidence="3" id="KW-1003">Cell membrane</keyword>
<dbReference type="RefSeq" id="WP_346188948.1">
    <property type="nucleotide sequence ID" value="NZ_BAABRL010000007.1"/>
</dbReference>
<feature type="transmembrane region" description="Helical" evidence="7">
    <location>
        <begin position="430"/>
        <end position="453"/>
    </location>
</feature>
<accession>A0ABP9V3S8</accession>
<dbReference type="EMBL" id="BAABRL010000007">
    <property type="protein sequence ID" value="GAA5496249.1"/>
    <property type="molecule type" value="Genomic_DNA"/>
</dbReference>
<feature type="region of interest" description="Disordered" evidence="8">
    <location>
        <begin position="104"/>
        <end position="123"/>
    </location>
</feature>
<evidence type="ECO:0000256" key="3">
    <source>
        <dbReference type="ARBA" id="ARBA00022475"/>
    </source>
</evidence>
<evidence type="ECO:0000256" key="4">
    <source>
        <dbReference type="ARBA" id="ARBA00022692"/>
    </source>
</evidence>
<dbReference type="PROSITE" id="PS50928">
    <property type="entry name" value="ABC_TM1"/>
    <property type="match status" value="1"/>
</dbReference>
<keyword evidence="2 7" id="KW-0813">Transport</keyword>
<dbReference type="Pfam" id="PF00528">
    <property type="entry name" value="BPD_transp_1"/>
    <property type="match status" value="1"/>
</dbReference>
<dbReference type="InterPro" id="IPR000515">
    <property type="entry name" value="MetI-like"/>
</dbReference>
<gene>
    <name evidence="10" type="ORF">Rhal01_02432</name>
</gene>
<feature type="transmembrane region" description="Helical" evidence="7">
    <location>
        <begin position="326"/>
        <end position="345"/>
    </location>
</feature>
<keyword evidence="5 7" id="KW-1133">Transmembrane helix</keyword>
<dbReference type="Gene3D" id="1.10.3720.10">
    <property type="entry name" value="MetI-like"/>
    <property type="match status" value="1"/>
</dbReference>
<evidence type="ECO:0000256" key="7">
    <source>
        <dbReference type="RuleBase" id="RU363032"/>
    </source>
</evidence>
<feature type="transmembrane region" description="Helical" evidence="7">
    <location>
        <begin position="392"/>
        <end position="410"/>
    </location>
</feature>
<evidence type="ECO:0000256" key="8">
    <source>
        <dbReference type="SAM" id="MobiDB-lite"/>
    </source>
</evidence>
<proteinExistence type="inferred from homology"/>
<evidence type="ECO:0000313" key="10">
    <source>
        <dbReference type="EMBL" id="GAA5496249.1"/>
    </source>
</evidence>
<comment type="subcellular location">
    <subcellularLocation>
        <location evidence="1 7">Cell membrane</location>
        <topology evidence="1 7">Multi-pass membrane protein</topology>
    </subcellularLocation>
</comment>
<feature type="transmembrane region" description="Helical" evidence="7">
    <location>
        <begin position="9"/>
        <end position="30"/>
    </location>
</feature>
<dbReference type="CDD" id="cd06261">
    <property type="entry name" value="TM_PBP2"/>
    <property type="match status" value="1"/>
</dbReference>
<sequence>MKAYFIRRFLLLIPTLIGITILVFSVMRLAPGNPVDKALQELAAASEDGGASNDNKGDGPDEAAIEALEEQYEWDKPGPIAYLQWLGVKPREIYKVKAEFARPQTGDNKSASGGTSFKEEEEDYDRTVSARVVTVTDGRWVQVDREGDKVVKAFFVQSGEDIESEGWTAIVESPMDRLERRARRENKDVSAYSFDPAEKYKYRAVVYKKKFSGLIQGDLGNSTRYGDSVWSMILDRVPIALYFGILSTLIIYGVCIPLGIMKAIGHRSLFDNLTSILIFIGYSIPGFALGGVLLVYLGASMEIFPLSGLVSVNFQDLGFWDKVKDLAWHTVLPLICYVVSGFAFLTMMMKNNLMDNLSADYVRTAMAKGVSFRKAVTGHAFRNSFIPIATSLGNLVAIFVGGSMLIEKVFDIQGFGMLQFQAISDRDHFLIMGTLTISAFLMLIGNILSDFIVATVDPRIKFN</sequence>
<protein>
    <recommendedName>
        <fullName evidence="9">ABC transmembrane type-1 domain-containing protein</fullName>
    </recommendedName>
</protein>
<evidence type="ECO:0000256" key="5">
    <source>
        <dbReference type="ARBA" id="ARBA00022989"/>
    </source>
</evidence>
<feature type="domain" description="ABC transmembrane type-1" evidence="9">
    <location>
        <begin position="237"/>
        <end position="453"/>
    </location>
</feature>
<evidence type="ECO:0000256" key="2">
    <source>
        <dbReference type="ARBA" id="ARBA00022448"/>
    </source>
</evidence>
<evidence type="ECO:0000256" key="6">
    <source>
        <dbReference type="ARBA" id="ARBA00023136"/>
    </source>
</evidence>
<feature type="compositionally biased region" description="Polar residues" evidence="8">
    <location>
        <begin position="105"/>
        <end position="115"/>
    </location>
</feature>
<feature type="transmembrane region" description="Helical" evidence="7">
    <location>
        <begin position="239"/>
        <end position="261"/>
    </location>
</feature>
<name>A0ABP9V3S8_9BACT</name>
<reference evidence="10 11" key="1">
    <citation type="submission" date="2024-02" db="EMBL/GenBank/DDBJ databases">
        <title>Rubritalea halochordaticola NBRC 107102.</title>
        <authorList>
            <person name="Ichikawa N."/>
            <person name="Katano-Makiyama Y."/>
            <person name="Hidaka K."/>
        </authorList>
    </citation>
    <scope>NUCLEOTIDE SEQUENCE [LARGE SCALE GENOMIC DNA]</scope>
    <source>
        <strain evidence="10 11">NBRC 107102</strain>
    </source>
</reference>
<dbReference type="PANTHER" id="PTHR30465">
    <property type="entry name" value="INNER MEMBRANE ABC TRANSPORTER"/>
    <property type="match status" value="1"/>
</dbReference>
<dbReference type="PANTHER" id="PTHR30465:SF66">
    <property type="entry name" value="INNER MEMBRANE ABC TRANSPORTER PERMEASE PROTEIN YEJB"/>
    <property type="match status" value="1"/>
</dbReference>
<evidence type="ECO:0000256" key="1">
    <source>
        <dbReference type="ARBA" id="ARBA00004651"/>
    </source>
</evidence>
<dbReference type="Proteomes" id="UP001424741">
    <property type="component" value="Unassembled WGS sequence"/>
</dbReference>
<dbReference type="SUPFAM" id="SSF161098">
    <property type="entry name" value="MetI-like"/>
    <property type="match status" value="1"/>
</dbReference>
<feature type="transmembrane region" description="Helical" evidence="7">
    <location>
        <begin position="273"/>
        <end position="299"/>
    </location>
</feature>
<keyword evidence="4 7" id="KW-0812">Transmembrane</keyword>
<keyword evidence="11" id="KW-1185">Reference proteome</keyword>
<keyword evidence="6 7" id="KW-0472">Membrane</keyword>
<comment type="caution">
    <text evidence="10">The sequence shown here is derived from an EMBL/GenBank/DDBJ whole genome shotgun (WGS) entry which is preliminary data.</text>
</comment>
<comment type="similarity">
    <text evidence="7">Belongs to the binding-protein-dependent transport system permease family.</text>
</comment>
<evidence type="ECO:0000259" key="9">
    <source>
        <dbReference type="PROSITE" id="PS50928"/>
    </source>
</evidence>
<organism evidence="10 11">
    <name type="scientific">Rubritalea halochordaticola</name>
    <dbReference type="NCBI Taxonomy" id="714537"/>
    <lineage>
        <taxon>Bacteria</taxon>
        <taxon>Pseudomonadati</taxon>
        <taxon>Verrucomicrobiota</taxon>
        <taxon>Verrucomicrobiia</taxon>
        <taxon>Verrucomicrobiales</taxon>
        <taxon>Rubritaleaceae</taxon>
        <taxon>Rubritalea</taxon>
    </lineage>
</organism>
<evidence type="ECO:0000313" key="11">
    <source>
        <dbReference type="Proteomes" id="UP001424741"/>
    </source>
</evidence>